<feature type="region of interest" description="Disordered" evidence="1">
    <location>
        <begin position="48"/>
        <end position="68"/>
    </location>
</feature>
<protein>
    <submittedName>
        <fullName evidence="2">Uncharacterized protein</fullName>
    </submittedName>
</protein>
<dbReference type="EMBL" id="JACAGB010000016">
    <property type="protein sequence ID" value="KAF6320574.1"/>
    <property type="molecule type" value="Genomic_DNA"/>
</dbReference>
<accession>A0A7J7V640</accession>
<organism evidence="2 3">
    <name type="scientific">Pipistrellus kuhlii</name>
    <name type="common">Kuhl's pipistrelle</name>
    <dbReference type="NCBI Taxonomy" id="59472"/>
    <lineage>
        <taxon>Eukaryota</taxon>
        <taxon>Metazoa</taxon>
        <taxon>Chordata</taxon>
        <taxon>Craniata</taxon>
        <taxon>Vertebrata</taxon>
        <taxon>Euteleostomi</taxon>
        <taxon>Mammalia</taxon>
        <taxon>Eutheria</taxon>
        <taxon>Laurasiatheria</taxon>
        <taxon>Chiroptera</taxon>
        <taxon>Yangochiroptera</taxon>
        <taxon>Vespertilionidae</taxon>
        <taxon>Pipistrellus</taxon>
    </lineage>
</organism>
<evidence type="ECO:0000313" key="3">
    <source>
        <dbReference type="Proteomes" id="UP000558488"/>
    </source>
</evidence>
<dbReference type="Proteomes" id="UP000558488">
    <property type="component" value="Unassembled WGS sequence"/>
</dbReference>
<dbReference type="GO" id="GO:0034121">
    <property type="term" value="P:regulation of toll-like receptor signaling pathway"/>
    <property type="evidence" value="ECO:0007669"/>
    <property type="project" value="InterPro"/>
</dbReference>
<dbReference type="OrthoDB" id="8778600at2759"/>
<evidence type="ECO:0000256" key="1">
    <source>
        <dbReference type="SAM" id="MobiDB-lite"/>
    </source>
</evidence>
<name>A0A7J7V640_PIPKU</name>
<feature type="compositionally biased region" description="Basic and acidic residues" evidence="1">
    <location>
        <begin position="52"/>
        <end position="65"/>
    </location>
</feature>
<gene>
    <name evidence="2" type="ORF">mPipKuh1_008569</name>
</gene>
<dbReference type="PANTHER" id="PTHR14889">
    <property type="entry name" value="RCG36411"/>
    <property type="match status" value="1"/>
</dbReference>
<evidence type="ECO:0000313" key="2">
    <source>
        <dbReference type="EMBL" id="KAF6320574.1"/>
    </source>
</evidence>
<dbReference type="Pfam" id="PF15133">
    <property type="entry name" value="TASL"/>
    <property type="match status" value="1"/>
</dbReference>
<dbReference type="AlphaFoldDB" id="A0A7J7V640"/>
<dbReference type="InterPro" id="IPR027869">
    <property type="entry name" value="TASL"/>
</dbReference>
<dbReference type="PANTHER" id="PTHR14889:SF2">
    <property type="entry name" value="GENE 6377-RELATED"/>
    <property type="match status" value="1"/>
</dbReference>
<reference evidence="2 3" key="1">
    <citation type="journal article" date="2020" name="Nature">
        <title>Six reference-quality genomes reveal evolution of bat adaptations.</title>
        <authorList>
            <person name="Jebb D."/>
            <person name="Huang Z."/>
            <person name="Pippel M."/>
            <person name="Hughes G.M."/>
            <person name="Lavrichenko K."/>
            <person name="Devanna P."/>
            <person name="Winkler S."/>
            <person name="Jermiin L.S."/>
            <person name="Skirmuntt E.C."/>
            <person name="Katzourakis A."/>
            <person name="Burkitt-Gray L."/>
            <person name="Ray D.A."/>
            <person name="Sullivan K.A.M."/>
            <person name="Roscito J.G."/>
            <person name="Kirilenko B.M."/>
            <person name="Davalos L.M."/>
            <person name="Corthals A.P."/>
            <person name="Power M.L."/>
            <person name="Jones G."/>
            <person name="Ransome R.D."/>
            <person name="Dechmann D.K.N."/>
            <person name="Locatelli A.G."/>
            <person name="Puechmaille S.J."/>
            <person name="Fedrigo O."/>
            <person name="Jarvis E.D."/>
            <person name="Hiller M."/>
            <person name="Vernes S.C."/>
            <person name="Myers E.W."/>
            <person name="Teeling E.C."/>
        </authorList>
    </citation>
    <scope>NUCLEOTIDE SEQUENCE [LARGE SCALE GENOMIC DNA]</scope>
    <source>
        <strain evidence="2">MPipKuh1</strain>
        <tissue evidence="2">Flight muscle</tissue>
    </source>
</reference>
<comment type="caution">
    <text evidence="2">The sequence shown here is derived from an EMBL/GenBank/DDBJ whole genome shotgun (WGS) entry which is preliminary data.</text>
</comment>
<proteinExistence type="predicted"/>
<sequence>MLGEAFLLELLYKEQKYTTVCKPLTCKKTSNDEKETWKKQLLDIEDNSLSPDKIENQQKVEKESSTKQMNDNSKIEFVDEITVPKYKSASCPGNLSVALPIPKREQRDERQLDLYQSWSCTSICQNYPDLQIGGDQVGNMYDSGCIVEQIRDDAFNGPLLFSVDIPLGHSPIIKPLEKPPASKLLNGDEIREKSMLFLKQPLSNSMLNKYMENKLDELYKQFLEENLTKCLSITNLMASNLLMNNVNQFSLQISQEQNIEASKVREALLHSFSRCNLYNISHGNSSEFSTPNLQISNQRSKEFVSNVL</sequence>
<keyword evidence="3" id="KW-1185">Reference proteome</keyword>